<dbReference type="Proteomes" id="UP000011704">
    <property type="component" value="Unassembled WGS sequence"/>
</dbReference>
<dbReference type="PANTHER" id="PTHR42307:SF2">
    <property type="entry name" value="PUP DEAMIDASE_DEPUPYLASE"/>
    <property type="match status" value="1"/>
</dbReference>
<dbReference type="EMBL" id="CAQJ01000019">
    <property type="protein sequence ID" value="CCQ89856.1"/>
    <property type="molecule type" value="Genomic_DNA"/>
</dbReference>
<dbReference type="GO" id="GO:0019941">
    <property type="term" value="P:modification-dependent protein catabolic process"/>
    <property type="evidence" value="ECO:0007669"/>
    <property type="project" value="InterPro"/>
</dbReference>
<dbReference type="GO" id="GO:0010498">
    <property type="term" value="P:proteasomal protein catabolic process"/>
    <property type="evidence" value="ECO:0007669"/>
    <property type="project" value="InterPro"/>
</dbReference>
<reference evidence="1 2" key="1">
    <citation type="journal article" date="2013" name="Front. Microbiol.">
        <title>The genome of Nitrospina gracilis illuminates the metabolism and evolution of the major marine nitrite oxidizer.</title>
        <authorList>
            <person name="Luecker S."/>
            <person name="Nowka B."/>
            <person name="Rattei T."/>
            <person name="Spieck E."/>
            <person name="and Daims H."/>
        </authorList>
    </citation>
    <scope>NUCLEOTIDE SEQUENCE [LARGE SCALE GENOMIC DNA]</scope>
    <source>
        <strain evidence="1 2">3/211</strain>
    </source>
</reference>
<dbReference type="GO" id="GO:0005524">
    <property type="term" value="F:ATP binding"/>
    <property type="evidence" value="ECO:0007669"/>
    <property type="project" value="TreeGrafter"/>
</dbReference>
<sequence length="497" mass="57341">MSVAVPLLGLETEYGIIREDLEDSDPVEESMALLQQCPLKSVFRGWAYSRERTHLDMRGFTVNHLAQDEEEDEFCAEDRKRPYSYWEMKCDRVLVNGARFYNDHTHPEYSTPECRTVFDLVTHDQAGDRILLECVRRRNEELGGPHVQVFKNNTDYSGHSYGTHDNYLIPRRLDFDVWVRGLVPFLVTRQLYAGSGKVGTDGKKVEPFSGLQLGQRSDFIECLLSIETMTQRPIVNTRDEPHAATDRYRRLHLILGDANMSPYATALKVGTTRLVLALIADETLEMPPELAEPVTDVQRTSRDRTGMVLLKRENGRTITPLEIQGWYLEQAKKNPGRLGDDKEEQWIVQEWERTLNDLKEGSHKLSDRIDWAIKEGLFTQFIETEGLSWDDPVLQSLDLEYHNLDPERGLYYGLLETGELAPFVPEEDVEKAMHNAPEGTRARIRGLMVDQEQDNIRSIHWTGIEFKNGDYLDLTDIIHQEDVEQALETNKELFAWK</sequence>
<gene>
    <name evidence="1" type="ORF">NITGR_170113</name>
</gene>
<dbReference type="HOGENOM" id="CLU_040524_1_0_0"/>
<evidence type="ECO:0000313" key="1">
    <source>
        <dbReference type="EMBL" id="CCQ89856.1"/>
    </source>
</evidence>
<evidence type="ECO:0008006" key="3">
    <source>
        <dbReference type="Google" id="ProtNLM"/>
    </source>
</evidence>
<dbReference type="RefSeq" id="WP_005006710.1">
    <property type="nucleotide sequence ID" value="NZ_HG422173.1"/>
</dbReference>
<organism evidence="1 2">
    <name type="scientific">Nitrospina gracilis (strain 3/211)</name>
    <dbReference type="NCBI Taxonomy" id="1266370"/>
    <lineage>
        <taxon>Bacteria</taxon>
        <taxon>Pseudomonadati</taxon>
        <taxon>Nitrospinota/Tectimicrobiota group</taxon>
        <taxon>Nitrospinota</taxon>
        <taxon>Nitrospinia</taxon>
        <taxon>Nitrospinales</taxon>
        <taxon>Nitrospinaceae</taxon>
        <taxon>Nitrospina</taxon>
    </lineage>
</organism>
<dbReference type="InterPro" id="IPR004347">
    <property type="entry name" value="Pup_ligase/deamidase"/>
</dbReference>
<protein>
    <recommendedName>
        <fullName evidence="3">Pup deamidase/depupylase</fullName>
    </recommendedName>
</protein>
<dbReference type="PANTHER" id="PTHR42307">
    <property type="entry name" value="PUP DEAMIDASE/DEPUPYLASE"/>
    <property type="match status" value="1"/>
</dbReference>
<keyword evidence="2" id="KW-1185">Reference proteome</keyword>
<dbReference type="AlphaFoldDB" id="M1Z9K7"/>
<dbReference type="GO" id="GO:0070490">
    <property type="term" value="P:protein pupylation"/>
    <property type="evidence" value="ECO:0007669"/>
    <property type="project" value="TreeGrafter"/>
</dbReference>
<accession>M1Z9K7</accession>
<evidence type="ECO:0000313" key="2">
    <source>
        <dbReference type="Proteomes" id="UP000011704"/>
    </source>
</evidence>
<dbReference type="Pfam" id="PF03136">
    <property type="entry name" value="Pup_ligase"/>
    <property type="match status" value="1"/>
</dbReference>
<comment type="caution">
    <text evidence="1">The sequence shown here is derived from an EMBL/GenBank/DDBJ whole genome shotgun (WGS) entry which is preliminary data.</text>
</comment>
<dbReference type="InParanoid" id="M1Z9K7"/>
<dbReference type="OrthoDB" id="9760627at2"/>
<dbReference type="STRING" id="1266370.NITGR_170113"/>
<proteinExistence type="predicted"/>
<name>M1Z9K7_NITG3</name>